<sequence length="386" mass="41726">MTRQTARAVFITGAGSGMGRAGAELFHARGWRVGAVDRNAEGLSGLRAQLGPERLFTGQVDVTDRSALEAGLARFCADNTGGGLDMMWNNAGIGASGWFEDVPHEAALRVVAINFTAVLTGAYAALPYLRRTPGSLMFSTSSSSATYGMPQLAVYSATKHAVKGLTEALSVEWQRHGVRVADIAARAPRRGMFRLLPPSSVAETAWAAYHDTGRSRWGRTRAGRLHWYVPDSLKWIDRLKGVSAEFVRGRIVKQLPALIEEDDRMKSPADIEGFEIDSRARQVYGEPHVTADGTTIVPVARVSRRGTGDAARVTARPVGVLVIKDGRATWKPTVDSTRIALFSQLIGLVAAALAGLAMVRRPPWPDLHGDISSRPRPARPARSGRR</sequence>
<dbReference type="STRING" id="1797.RMCT_0309"/>
<dbReference type="AlphaFoldDB" id="A0A100XB70"/>
<evidence type="ECO:0000256" key="2">
    <source>
        <dbReference type="ARBA" id="ARBA00023002"/>
    </source>
</evidence>
<dbReference type="GO" id="GO:0016491">
    <property type="term" value="F:oxidoreductase activity"/>
    <property type="evidence" value="ECO:0007669"/>
    <property type="project" value="UniProtKB-KW"/>
</dbReference>
<dbReference type="InterPro" id="IPR020904">
    <property type="entry name" value="Sc_DH/Rdtase_CS"/>
</dbReference>
<dbReference type="InterPro" id="IPR036291">
    <property type="entry name" value="NAD(P)-bd_dom_sf"/>
</dbReference>
<dbReference type="PRINTS" id="PR00080">
    <property type="entry name" value="SDRFAMILY"/>
</dbReference>
<name>A0A100XB70_MYCTH</name>
<evidence type="ECO:0000256" key="4">
    <source>
        <dbReference type="SAM" id="MobiDB-lite"/>
    </source>
</evidence>
<dbReference type="PRINTS" id="PR00081">
    <property type="entry name" value="GDHRDH"/>
</dbReference>
<dbReference type="EMBL" id="BCTB01000002">
    <property type="protein sequence ID" value="GAT13338.1"/>
    <property type="molecule type" value="Genomic_DNA"/>
</dbReference>
<gene>
    <name evidence="5" type="ORF">RMCT_0309</name>
</gene>
<comment type="similarity">
    <text evidence="1 3">Belongs to the short-chain dehydrogenases/reductases (SDR) family.</text>
</comment>
<feature type="compositionally biased region" description="Basic residues" evidence="4">
    <location>
        <begin position="376"/>
        <end position="386"/>
    </location>
</feature>
<dbReference type="Gene3D" id="3.40.50.720">
    <property type="entry name" value="NAD(P)-binding Rossmann-like Domain"/>
    <property type="match status" value="1"/>
</dbReference>
<dbReference type="OMA" id="FHAKGWR"/>
<evidence type="ECO:0000256" key="1">
    <source>
        <dbReference type="ARBA" id="ARBA00006484"/>
    </source>
</evidence>
<protein>
    <submittedName>
        <fullName evidence="5">Short chain dehydrogenase</fullName>
    </submittedName>
</protein>
<keyword evidence="2" id="KW-0560">Oxidoreductase</keyword>
<dbReference type="InterPro" id="IPR002347">
    <property type="entry name" value="SDR_fam"/>
</dbReference>
<comment type="caution">
    <text evidence="5">The sequence shown here is derived from an EMBL/GenBank/DDBJ whole genome shotgun (WGS) entry which is preliminary data.</text>
</comment>
<dbReference type="PANTHER" id="PTHR43391">
    <property type="entry name" value="RETINOL DEHYDROGENASE-RELATED"/>
    <property type="match status" value="1"/>
</dbReference>
<evidence type="ECO:0000313" key="6">
    <source>
        <dbReference type="Proteomes" id="UP000069654"/>
    </source>
</evidence>
<reference evidence="6" key="2">
    <citation type="submission" date="2016-02" db="EMBL/GenBank/DDBJ databases">
        <title>Draft genome sequence of five rapidly growing Mycobacterium species.</title>
        <authorList>
            <person name="Katahira K."/>
            <person name="Gotou Y."/>
            <person name="Iida K."/>
            <person name="Ogura Y."/>
            <person name="Hayashi T."/>
        </authorList>
    </citation>
    <scope>NUCLEOTIDE SEQUENCE [LARGE SCALE GENOMIC DNA]</scope>
    <source>
        <strain evidence="6">JCM6362</strain>
    </source>
</reference>
<dbReference type="Pfam" id="PF00106">
    <property type="entry name" value="adh_short"/>
    <property type="match status" value="1"/>
</dbReference>
<proteinExistence type="inferred from homology"/>
<evidence type="ECO:0000256" key="3">
    <source>
        <dbReference type="RuleBase" id="RU000363"/>
    </source>
</evidence>
<accession>A0A100XB70</accession>
<reference evidence="5 6" key="1">
    <citation type="journal article" date="2016" name="Genome Announc.">
        <title>Draft Genome Sequences of Five Rapidly Growing Mycobacterium Species, M. thermoresistibile, M. fortuitum subsp. acetamidolyticum, M. canariasense, M. brisbanense, and M. novocastrense.</title>
        <authorList>
            <person name="Katahira K."/>
            <person name="Ogura Y."/>
            <person name="Gotoh Y."/>
            <person name="Hayashi T."/>
        </authorList>
    </citation>
    <scope>NUCLEOTIDE SEQUENCE [LARGE SCALE GENOMIC DNA]</scope>
    <source>
        <strain evidence="5 6">JCM6362</strain>
    </source>
</reference>
<evidence type="ECO:0000313" key="5">
    <source>
        <dbReference type="EMBL" id="GAT13338.1"/>
    </source>
</evidence>
<dbReference type="PANTHER" id="PTHR43391:SF82">
    <property type="entry name" value="OXIDOREDUCTASE SADH-RELATED"/>
    <property type="match status" value="1"/>
</dbReference>
<feature type="region of interest" description="Disordered" evidence="4">
    <location>
        <begin position="364"/>
        <end position="386"/>
    </location>
</feature>
<dbReference type="SUPFAM" id="SSF51735">
    <property type="entry name" value="NAD(P)-binding Rossmann-fold domains"/>
    <property type="match status" value="1"/>
</dbReference>
<dbReference type="PROSITE" id="PS00061">
    <property type="entry name" value="ADH_SHORT"/>
    <property type="match status" value="1"/>
</dbReference>
<dbReference type="Proteomes" id="UP000069654">
    <property type="component" value="Unassembled WGS sequence"/>
</dbReference>
<organism evidence="5 6">
    <name type="scientific">Mycolicibacterium thermoresistibile</name>
    <name type="common">Mycobacterium thermoresistibile</name>
    <dbReference type="NCBI Taxonomy" id="1797"/>
    <lineage>
        <taxon>Bacteria</taxon>
        <taxon>Bacillati</taxon>
        <taxon>Actinomycetota</taxon>
        <taxon>Actinomycetes</taxon>
        <taxon>Mycobacteriales</taxon>
        <taxon>Mycobacteriaceae</taxon>
        <taxon>Mycolicibacterium</taxon>
    </lineage>
</organism>
<dbReference type="NCBIfam" id="NF006123">
    <property type="entry name" value="PRK08267.1"/>
    <property type="match status" value="1"/>
</dbReference>